<evidence type="ECO:0000256" key="1">
    <source>
        <dbReference type="ARBA" id="ARBA00005721"/>
    </source>
</evidence>
<name>A0AAU7T9Z8_9ACTN</name>
<dbReference type="AlphaFoldDB" id="A0AAU7T9Z8"/>
<comment type="similarity">
    <text evidence="1">Belongs to the asp23 family.</text>
</comment>
<organism evidence="2">
    <name type="scientific">Kribbella sp. HUAS MG21</name>
    <dbReference type="NCBI Taxonomy" id="3160966"/>
    <lineage>
        <taxon>Bacteria</taxon>
        <taxon>Bacillati</taxon>
        <taxon>Actinomycetota</taxon>
        <taxon>Actinomycetes</taxon>
        <taxon>Propionibacteriales</taxon>
        <taxon>Kribbellaceae</taxon>
        <taxon>Kribbella</taxon>
    </lineage>
</organism>
<dbReference type="RefSeq" id="WP_350276339.1">
    <property type="nucleotide sequence ID" value="NZ_CP158165.1"/>
</dbReference>
<accession>A0AAU7T9Z8</accession>
<sequence length="123" mass="12780">MSDVEVERIALAETAAVAARSVAGVVRLQPGLVGLLKQLAAQAWERATGRPVPDVAGIDVALDADGGVQIDARIVTAVDHQAAEVGSAVHSAITAAVEAATGRVPRVRIRIVEIDLEPQHNPR</sequence>
<gene>
    <name evidence="2" type="ORF">ABN611_33690</name>
</gene>
<proteinExistence type="inferred from homology"/>
<dbReference type="EMBL" id="CP158165">
    <property type="protein sequence ID" value="XBV23508.1"/>
    <property type="molecule type" value="Genomic_DNA"/>
</dbReference>
<dbReference type="InterPro" id="IPR005531">
    <property type="entry name" value="Asp23"/>
</dbReference>
<protein>
    <submittedName>
        <fullName evidence="2">Asp23/Gls24 family envelope stress response protein</fullName>
    </submittedName>
</protein>
<evidence type="ECO:0000313" key="2">
    <source>
        <dbReference type="EMBL" id="XBV23508.1"/>
    </source>
</evidence>
<dbReference type="Pfam" id="PF03780">
    <property type="entry name" value="Asp23"/>
    <property type="match status" value="1"/>
</dbReference>
<reference evidence="2" key="1">
    <citation type="submission" date="2024-06" db="EMBL/GenBank/DDBJ databases">
        <title>Kribbella sp. strain HUAS MG21 genome sequences.</title>
        <authorList>
            <person name="Mo P."/>
        </authorList>
    </citation>
    <scope>NUCLEOTIDE SEQUENCE</scope>
    <source>
        <strain evidence="2">HUAS MG21</strain>
    </source>
</reference>